<keyword evidence="2" id="KW-1185">Reference proteome</keyword>
<evidence type="ECO:0000313" key="2">
    <source>
        <dbReference type="Proteomes" id="UP000814033"/>
    </source>
</evidence>
<evidence type="ECO:0000313" key="1">
    <source>
        <dbReference type="EMBL" id="KAI0047611.1"/>
    </source>
</evidence>
<sequence length="284" mass="30994">MSLEMASSLSSLEFFDLSPTAQSSSSAAERYIDAAFSQLLAMAAEYEMSTGATPGEQANPTVDQSWPLFDSSSTSYTTAASSPPADLALPPAMFLVTPNEGEARRAAPPCKIHQHAPAPASYTHDSRGSYRVAPRATAQPSRATATPARRSRQPAPMLHQKPRVPAKANHNSEKAALSQVLYTRRYLETLLSMGIPADTVPPSMLHTIVSPEAHAYAQEFAYFVCRAELLKRPVPAHARARDPRMLVPDEHEWIPMRGRARPGTAKRSHPQQTDLNASKKRRIA</sequence>
<gene>
    <name evidence="1" type="ORF">FA95DRAFT_1572412</name>
</gene>
<accession>A0ACB8RVI2</accession>
<dbReference type="EMBL" id="MU275901">
    <property type="protein sequence ID" value="KAI0047611.1"/>
    <property type="molecule type" value="Genomic_DNA"/>
</dbReference>
<organism evidence="1 2">
    <name type="scientific">Auriscalpium vulgare</name>
    <dbReference type="NCBI Taxonomy" id="40419"/>
    <lineage>
        <taxon>Eukaryota</taxon>
        <taxon>Fungi</taxon>
        <taxon>Dikarya</taxon>
        <taxon>Basidiomycota</taxon>
        <taxon>Agaricomycotina</taxon>
        <taxon>Agaricomycetes</taxon>
        <taxon>Russulales</taxon>
        <taxon>Auriscalpiaceae</taxon>
        <taxon>Auriscalpium</taxon>
    </lineage>
</organism>
<protein>
    <submittedName>
        <fullName evidence="1">Uncharacterized protein</fullName>
    </submittedName>
</protein>
<dbReference type="Proteomes" id="UP000814033">
    <property type="component" value="Unassembled WGS sequence"/>
</dbReference>
<name>A0ACB8RVI2_9AGAM</name>
<reference evidence="1" key="1">
    <citation type="submission" date="2021-02" db="EMBL/GenBank/DDBJ databases">
        <authorList>
            <consortium name="DOE Joint Genome Institute"/>
            <person name="Ahrendt S."/>
            <person name="Looney B.P."/>
            <person name="Miyauchi S."/>
            <person name="Morin E."/>
            <person name="Drula E."/>
            <person name="Courty P.E."/>
            <person name="Chicoki N."/>
            <person name="Fauchery L."/>
            <person name="Kohler A."/>
            <person name="Kuo A."/>
            <person name="Labutti K."/>
            <person name="Pangilinan J."/>
            <person name="Lipzen A."/>
            <person name="Riley R."/>
            <person name="Andreopoulos W."/>
            <person name="He G."/>
            <person name="Johnson J."/>
            <person name="Barry K.W."/>
            <person name="Grigoriev I.V."/>
            <person name="Nagy L."/>
            <person name="Hibbett D."/>
            <person name="Henrissat B."/>
            <person name="Matheny P.B."/>
            <person name="Labbe J."/>
            <person name="Martin F."/>
        </authorList>
    </citation>
    <scope>NUCLEOTIDE SEQUENCE</scope>
    <source>
        <strain evidence="1">FP105234-sp</strain>
    </source>
</reference>
<comment type="caution">
    <text evidence="1">The sequence shown here is derived from an EMBL/GenBank/DDBJ whole genome shotgun (WGS) entry which is preliminary data.</text>
</comment>
<proteinExistence type="predicted"/>
<reference evidence="1" key="2">
    <citation type="journal article" date="2022" name="New Phytol.">
        <title>Evolutionary transition to the ectomycorrhizal habit in the genomes of a hyperdiverse lineage of mushroom-forming fungi.</title>
        <authorList>
            <person name="Looney B."/>
            <person name="Miyauchi S."/>
            <person name="Morin E."/>
            <person name="Drula E."/>
            <person name="Courty P.E."/>
            <person name="Kohler A."/>
            <person name="Kuo A."/>
            <person name="LaButti K."/>
            <person name="Pangilinan J."/>
            <person name="Lipzen A."/>
            <person name="Riley R."/>
            <person name="Andreopoulos W."/>
            <person name="He G."/>
            <person name="Johnson J."/>
            <person name="Nolan M."/>
            <person name="Tritt A."/>
            <person name="Barry K.W."/>
            <person name="Grigoriev I.V."/>
            <person name="Nagy L.G."/>
            <person name="Hibbett D."/>
            <person name="Henrissat B."/>
            <person name="Matheny P.B."/>
            <person name="Labbe J."/>
            <person name="Martin F.M."/>
        </authorList>
    </citation>
    <scope>NUCLEOTIDE SEQUENCE</scope>
    <source>
        <strain evidence="1">FP105234-sp</strain>
    </source>
</reference>